<reference evidence="7" key="1">
    <citation type="journal article" date="2019" name="Int. J. Syst. Evol. Microbiol.">
        <title>The Global Catalogue of Microorganisms (GCM) 10K type strain sequencing project: providing services to taxonomists for standard genome sequencing and annotation.</title>
        <authorList>
            <consortium name="The Broad Institute Genomics Platform"/>
            <consortium name="The Broad Institute Genome Sequencing Center for Infectious Disease"/>
            <person name="Wu L."/>
            <person name="Ma J."/>
        </authorList>
    </citation>
    <scope>NUCLEOTIDE SEQUENCE [LARGE SCALE GENOMIC DNA]</scope>
    <source>
        <strain evidence="7">CECT 8482</strain>
    </source>
</reference>
<accession>A0ABT8D7N1</accession>
<organism evidence="6 7">
    <name type="scientific">Paracoccus cavernae</name>
    <dbReference type="NCBI Taxonomy" id="1571207"/>
    <lineage>
        <taxon>Bacteria</taxon>
        <taxon>Pseudomonadati</taxon>
        <taxon>Pseudomonadota</taxon>
        <taxon>Alphaproteobacteria</taxon>
        <taxon>Rhodobacterales</taxon>
        <taxon>Paracoccaceae</taxon>
        <taxon>Paracoccus</taxon>
    </lineage>
</organism>
<keyword evidence="7" id="KW-1185">Reference proteome</keyword>
<keyword evidence="2" id="KW-0813">Transport</keyword>
<evidence type="ECO:0000313" key="6">
    <source>
        <dbReference type="EMBL" id="MDN3711427.1"/>
    </source>
</evidence>
<dbReference type="PANTHER" id="PTHR43776:SF7">
    <property type="entry name" value="D,D-DIPEPTIDE TRANSPORT ATP-BINDING PROTEIN DDPF-RELATED"/>
    <property type="match status" value="1"/>
</dbReference>
<dbReference type="Proteomes" id="UP001243846">
    <property type="component" value="Unassembled WGS sequence"/>
</dbReference>
<name>A0ABT8D7N1_9RHOB</name>
<evidence type="ECO:0000313" key="7">
    <source>
        <dbReference type="Proteomes" id="UP001243846"/>
    </source>
</evidence>
<comment type="caution">
    <text evidence="6">The sequence shown here is derived from an EMBL/GenBank/DDBJ whole genome shotgun (WGS) entry which is preliminary data.</text>
</comment>
<dbReference type="Pfam" id="PF00005">
    <property type="entry name" value="ABC_tran"/>
    <property type="match status" value="1"/>
</dbReference>
<dbReference type="GO" id="GO:0005524">
    <property type="term" value="F:ATP binding"/>
    <property type="evidence" value="ECO:0007669"/>
    <property type="project" value="UniProtKB-KW"/>
</dbReference>
<sequence length="159" mass="17686">MREPLDVHRIGARAERHRLASEALLRAGLEPAHHLRRPGNLSGGQRQRATIARALALSPQILICDESVSALDVSVQARILNTLLEIRSTQKIAILFISHDLSVIRHLCDRVLVMQHGKVVETGPVEEVWRAPKQAYTRALLAALPQLPQRARPELVFAS</sequence>
<feature type="domain" description="ABC transporter" evidence="5">
    <location>
        <begin position="20"/>
        <end position="67"/>
    </location>
</feature>
<dbReference type="SUPFAM" id="SSF52540">
    <property type="entry name" value="P-loop containing nucleoside triphosphate hydrolases"/>
    <property type="match status" value="1"/>
</dbReference>
<keyword evidence="3" id="KW-0547">Nucleotide-binding</keyword>
<evidence type="ECO:0000256" key="3">
    <source>
        <dbReference type="ARBA" id="ARBA00022741"/>
    </source>
</evidence>
<dbReference type="PANTHER" id="PTHR43776">
    <property type="entry name" value="TRANSPORT ATP-BINDING PROTEIN"/>
    <property type="match status" value="1"/>
</dbReference>
<gene>
    <name evidence="6" type="ORF">QWZ10_05650</name>
</gene>
<evidence type="ECO:0000256" key="1">
    <source>
        <dbReference type="ARBA" id="ARBA00005417"/>
    </source>
</evidence>
<keyword evidence="4 6" id="KW-0067">ATP-binding</keyword>
<proteinExistence type="inferred from homology"/>
<protein>
    <submittedName>
        <fullName evidence="6">ABC transporter ATP-binding protein</fullName>
    </submittedName>
</protein>
<comment type="similarity">
    <text evidence="1">Belongs to the ABC transporter superfamily.</text>
</comment>
<dbReference type="InterPro" id="IPR003439">
    <property type="entry name" value="ABC_transporter-like_ATP-bd"/>
</dbReference>
<dbReference type="EMBL" id="JAUFRC010000001">
    <property type="protein sequence ID" value="MDN3711427.1"/>
    <property type="molecule type" value="Genomic_DNA"/>
</dbReference>
<evidence type="ECO:0000256" key="4">
    <source>
        <dbReference type="ARBA" id="ARBA00022840"/>
    </source>
</evidence>
<dbReference type="Gene3D" id="3.40.50.300">
    <property type="entry name" value="P-loop containing nucleotide triphosphate hydrolases"/>
    <property type="match status" value="1"/>
</dbReference>
<dbReference type="InterPro" id="IPR027417">
    <property type="entry name" value="P-loop_NTPase"/>
</dbReference>
<evidence type="ECO:0000259" key="5">
    <source>
        <dbReference type="Pfam" id="PF00005"/>
    </source>
</evidence>
<dbReference type="InterPro" id="IPR050319">
    <property type="entry name" value="ABC_transp_ATP-bind"/>
</dbReference>
<evidence type="ECO:0000256" key="2">
    <source>
        <dbReference type="ARBA" id="ARBA00022448"/>
    </source>
</evidence>